<sequence>MVSVASVVVRFVPSFTTPPDSQPPLLAALGILFLAIFTQTYTHSVLLSYFRLVLAVPGIYFFCDHGFGDYVAPLRGHCLGYALTAIVGSMRIIDTCVVSFFHAEPPKWIHFGGEKDGQMMPMPTTLRGRLTYAFDLLMSVRGPSLFGDRRWDWTPSSVVAHMRMALPRRAYLLEHAALLAGQYLMVDALETLHTTHTWDTKLARPVTGDPTLSLPAQSMYAFAVCVETALQITIPYTLIRIAFVLLGAAPSSWPAIFTAPFSATSLADFWTNRWHTLFRRCFNRLSLLPVTFAPKSQRKFLRVSTVFALSALLHLGLVYRIPADEEHPHNPLIDTSTLKFFLSQPLGLLIESALIHPLTRTLPEPVRTTMNRMWAWGWMFWCGRWWSDVWIGRGLWEPTETLVGFSIVRGLWKGQWDVAF</sequence>
<dbReference type="GO" id="GO:0006629">
    <property type="term" value="P:lipid metabolic process"/>
    <property type="evidence" value="ECO:0007669"/>
    <property type="project" value="InterPro"/>
</dbReference>
<evidence type="ECO:0000256" key="5">
    <source>
        <dbReference type="ARBA" id="ARBA00022692"/>
    </source>
</evidence>
<keyword evidence="4" id="KW-0808">Transferase</keyword>
<keyword evidence="11" id="KW-1185">Reference proteome</keyword>
<keyword evidence="6 8" id="KW-1133">Transmembrane helix</keyword>
<evidence type="ECO:0000256" key="4">
    <source>
        <dbReference type="ARBA" id="ARBA00022679"/>
    </source>
</evidence>
<dbReference type="GO" id="GO:0008374">
    <property type="term" value="F:O-acyltransferase activity"/>
    <property type="evidence" value="ECO:0007669"/>
    <property type="project" value="InterPro"/>
</dbReference>
<comment type="similarity">
    <text evidence="3">Belongs to the wax synthase family.</text>
</comment>
<protein>
    <recommendedName>
        <fullName evidence="9">Wax synthase domain-containing protein</fullName>
    </recommendedName>
</protein>
<dbReference type="OrthoDB" id="1077582at2759"/>
<evidence type="ECO:0000256" key="1">
    <source>
        <dbReference type="ARBA" id="ARBA00004141"/>
    </source>
</evidence>
<dbReference type="STRING" id="930990.A0A067LZD1"/>
<accession>A0A067LZD1</accession>
<comment type="pathway">
    <text evidence="2">Secondary metabolite biosynthesis.</text>
</comment>
<feature type="transmembrane region" description="Helical" evidence="8">
    <location>
        <begin position="49"/>
        <end position="67"/>
    </location>
</feature>
<keyword evidence="5 8" id="KW-0812">Transmembrane</keyword>
<dbReference type="EMBL" id="KL198088">
    <property type="protein sequence ID" value="KDQ08634.1"/>
    <property type="molecule type" value="Genomic_DNA"/>
</dbReference>
<evidence type="ECO:0000256" key="8">
    <source>
        <dbReference type="SAM" id="Phobius"/>
    </source>
</evidence>
<evidence type="ECO:0000313" key="10">
    <source>
        <dbReference type="EMBL" id="KDQ08634.1"/>
    </source>
</evidence>
<evidence type="ECO:0000256" key="2">
    <source>
        <dbReference type="ARBA" id="ARBA00005179"/>
    </source>
</evidence>
<gene>
    <name evidence="10" type="ORF">BOTBODRAFT_37785</name>
</gene>
<organism evidence="10 11">
    <name type="scientific">Botryobasidium botryosum (strain FD-172 SS1)</name>
    <dbReference type="NCBI Taxonomy" id="930990"/>
    <lineage>
        <taxon>Eukaryota</taxon>
        <taxon>Fungi</taxon>
        <taxon>Dikarya</taxon>
        <taxon>Basidiomycota</taxon>
        <taxon>Agaricomycotina</taxon>
        <taxon>Agaricomycetes</taxon>
        <taxon>Cantharellales</taxon>
        <taxon>Botryobasidiaceae</taxon>
        <taxon>Botryobasidium</taxon>
    </lineage>
</organism>
<comment type="subcellular location">
    <subcellularLocation>
        <location evidence="1">Membrane</location>
        <topology evidence="1">Multi-pass membrane protein</topology>
    </subcellularLocation>
</comment>
<dbReference type="InterPro" id="IPR032805">
    <property type="entry name" value="Wax_synthase_dom"/>
</dbReference>
<dbReference type="AlphaFoldDB" id="A0A067LZD1"/>
<dbReference type="Proteomes" id="UP000027195">
    <property type="component" value="Unassembled WGS sequence"/>
</dbReference>
<evidence type="ECO:0000256" key="7">
    <source>
        <dbReference type="ARBA" id="ARBA00023136"/>
    </source>
</evidence>
<evidence type="ECO:0000313" key="11">
    <source>
        <dbReference type="Proteomes" id="UP000027195"/>
    </source>
</evidence>
<dbReference type="InterPro" id="IPR044851">
    <property type="entry name" value="Wax_synthase"/>
</dbReference>
<proteinExistence type="inferred from homology"/>
<dbReference type="Pfam" id="PF13813">
    <property type="entry name" value="MBOAT_2"/>
    <property type="match status" value="1"/>
</dbReference>
<evidence type="ECO:0000256" key="3">
    <source>
        <dbReference type="ARBA" id="ARBA00007282"/>
    </source>
</evidence>
<dbReference type="PANTHER" id="PTHR31595:SF57">
    <property type="entry name" value="OS04G0481900 PROTEIN"/>
    <property type="match status" value="1"/>
</dbReference>
<dbReference type="HOGENOM" id="CLU_685098_0_0_1"/>
<name>A0A067LZD1_BOTB1</name>
<keyword evidence="7 8" id="KW-0472">Membrane</keyword>
<dbReference type="InParanoid" id="A0A067LZD1"/>
<evidence type="ECO:0000256" key="6">
    <source>
        <dbReference type="ARBA" id="ARBA00022989"/>
    </source>
</evidence>
<feature type="transmembrane region" description="Helical" evidence="8">
    <location>
        <begin position="25"/>
        <end position="42"/>
    </location>
</feature>
<reference evidence="11" key="1">
    <citation type="journal article" date="2014" name="Proc. Natl. Acad. Sci. U.S.A.">
        <title>Extensive sampling of basidiomycete genomes demonstrates inadequacy of the white-rot/brown-rot paradigm for wood decay fungi.</title>
        <authorList>
            <person name="Riley R."/>
            <person name="Salamov A.A."/>
            <person name="Brown D.W."/>
            <person name="Nagy L.G."/>
            <person name="Floudas D."/>
            <person name="Held B.W."/>
            <person name="Levasseur A."/>
            <person name="Lombard V."/>
            <person name="Morin E."/>
            <person name="Otillar R."/>
            <person name="Lindquist E.A."/>
            <person name="Sun H."/>
            <person name="LaButti K.M."/>
            <person name="Schmutz J."/>
            <person name="Jabbour D."/>
            <person name="Luo H."/>
            <person name="Baker S.E."/>
            <person name="Pisabarro A.G."/>
            <person name="Walton J.D."/>
            <person name="Blanchette R.A."/>
            <person name="Henrissat B."/>
            <person name="Martin F."/>
            <person name="Cullen D."/>
            <person name="Hibbett D.S."/>
            <person name="Grigoriev I.V."/>
        </authorList>
    </citation>
    <scope>NUCLEOTIDE SEQUENCE [LARGE SCALE GENOMIC DNA]</scope>
    <source>
        <strain evidence="11">FD-172 SS1</strain>
    </source>
</reference>
<evidence type="ECO:0000259" key="9">
    <source>
        <dbReference type="Pfam" id="PF13813"/>
    </source>
</evidence>
<dbReference type="PANTHER" id="PTHR31595">
    <property type="entry name" value="LONG-CHAIN-ALCOHOL O-FATTY-ACYLTRANSFERASE 3-RELATED"/>
    <property type="match status" value="1"/>
</dbReference>
<dbReference type="GO" id="GO:0016020">
    <property type="term" value="C:membrane"/>
    <property type="evidence" value="ECO:0007669"/>
    <property type="project" value="UniProtKB-SubCell"/>
</dbReference>
<feature type="domain" description="Wax synthase" evidence="9">
    <location>
        <begin position="253"/>
        <end position="324"/>
    </location>
</feature>